<organism evidence="1 4">
    <name type="scientific">Bacillus cereus</name>
    <dbReference type="NCBI Taxonomy" id="1396"/>
    <lineage>
        <taxon>Bacteria</taxon>
        <taxon>Bacillati</taxon>
        <taxon>Bacillota</taxon>
        <taxon>Bacilli</taxon>
        <taxon>Bacillales</taxon>
        <taxon>Bacillaceae</taxon>
        <taxon>Bacillus</taxon>
        <taxon>Bacillus cereus group</taxon>
    </lineage>
</organism>
<gene>
    <name evidence="1" type="ORF">AT274_15610</name>
    <name evidence="2" type="ORF">JCR31_24155</name>
    <name evidence="3" type="ORF">OK229_13920</name>
</gene>
<dbReference type="AlphaFoldDB" id="A0A063CHV4"/>
<evidence type="ECO:0000313" key="5">
    <source>
        <dbReference type="Proteomes" id="UP000613452"/>
    </source>
</evidence>
<proteinExistence type="predicted"/>
<dbReference type="Proteomes" id="UP000613452">
    <property type="component" value="Unassembled WGS sequence"/>
</dbReference>
<evidence type="ECO:0000313" key="4">
    <source>
        <dbReference type="Proteomes" id="UP000075591"/>
    </source>
</evidence>
<accession>A0A063CHV4</accession>
<dbReference type="GeneID" id="93010251"/>
<name>A0A063CHV4_BACCE</name>
<evidence type="ECO:0000313" key="3">
    <source>
        <dbReference type="EMBL" id="UYW66901.1"/>
    </source>
</evidence>
<reference evidence="1 4" key="1">
    <citation type="submission" date="2015-12" db="EMBL/GenBank/DDBJ databases">
        <title>Bacillus cereus Group isolate.</title>
        <authorList>
            <person name="Kovac J."/>
        </authorList>
    </citation>
    <scope>NUCLEOTIDE SEQUENCE [LARGE SCALE GENOMIC DNA]</scope>
    <source>
        <strain evidence="1 4">FSL W8-0275</strain>
    </source>
</reference>
<sequence>MKAAVKHNISDFKDYLKSNDIYMEENIDENDGSVHFSVGLETEAGAKIQLIAAFQNEHPTVDIYCFNVAHVPDATATNDILHVINELNTSYRFAKFTLNKQNAIDISTSLAFSEPNFNPALVFEHTRMLYKLANDEYKNLMKVIWA</sequence>
<dbReference type="RefSeq" id="WP_000642359.1">
    <property type="nucleotide sequence ID" value="NZ_AP022857.1"/>
</dbReference>
<dbReference type="EMBL" id="LOMT01000024">
    <property type="protein sequence ID" value="KXY01810.1"/>
    <property type="molecule type" value="Genomic_DNA"/>
</dbReference>
<evidence type="ECO:0000313" key="2">
    <source>
        <dbReference type="EMBL" id="MBK1611001.1"/>
    </source>
</evidence>
<dbReference type="Proteomes" id="UP001163707">
    <property type="component" value="Chromosome"/>
</dbReference>
<reference evidence="3" key="3">
    <citation type="submission" date="2023-02" db="EMBL/GenBank/DDBJ databases">
        <title>Complete Genome Sequence of Bacillus cereus sensu lato isolate BC38B from pepper closely related to the Bacillus anthracis clade.</title>
        <authorList>
            <person name="Abdelli M."/>
            <person name="Cerar Kisek T."/>
            <person name="Falaise C."/>
            <person name="Cumont A."/>
            <person name="Giraud M."/>
            <person name="Chatoux J."/>
            <person name="Rogee S."/>
            <person name="Dadvisard M."/>
            <person name="Larigauderie G."/>
            <person name="Raynaud F."/>
            <person name="Godic Torkar K."/>
            <person name="Ramisse V."/>
        </authorList>
    </citation>
    <scope>NUCLEOTIDE SEQUENCE</scope>
    <source>
        <strain evidence="3">BC38B</strain>
    </source>
</reference>
<dbReference type="Proteomes" id="UP000075591">
    <property type="component" value="Unassembled WGS sequence"/>
</dbReference>
<evidence type="ECO:0000313" key="1">
    <source>
        <dbReference type="EMBL" id="KXY01810.1"/>
    </source>
</evidence>
<dbReference type="EMBL" id="JAEFBZ010000001">
    <property type="protein sequence ID" value="MBK1611001.1"/>
    <property type="molecule type" value="Genomic_DNA"/>
</dbReference>
<reference evidence="2 5" key="2">
    <citation type="submission" date="2020-12" db="EMBL/GenBank/DDBJ databases">
        <title>Genome assembly for a thermostable protease producing Bacillus cereus MAKP1 strain isolated from chicken gut.</title>
        <authorList>
            <person name="Malaviya A."/>
        </authorList>
    </citation>
    <scope>NUCLEOTIDE SEQUENCE [LARGE SCALE GENOMIC DNA]</scope>
    <source>
        <strain evidence="2 5">MAKP1</strain>
    </source>
</reference>
<protein>
    <submittedName>
        <fullName evidence="1">Uncharacterized protein</fullName>
    </submittedName>
</protein>
<dbReference type="OMA" id="VFEHARM"/>
<dbReference type="EMBL" id="CP109872">
    <property type="protein sequence ID" value="UYW66901.1"/>
    <property type="molecule type" value="Genomic_DNA"/>
</dbReference>
<dbReference type="KEGG" id="bcef:BcrFT9_00726"/>
<dbReference type="PATRIC" id="fig|1396.419.peg.3659"/>